<proteinExistence type="predicted"/>
<sequence>MTYVTQLIFDSETRVYYVYVRWGETNYKLDGPHETIESAKEAFQVTYKEKFDVEWRERESVSEKWTYEVKTYETFEEVEEVEEIVEDVEVSELIAKEVVTVEKDQTKTEHKITSSHDNGSVFTTTERSLVQESGSGGSAESISRAHLESVIRAEADAAAADRNSSTTVSVEETSKKTVFDLSTLPQLPDVGIEPNTGASVGVIDLRSGTAEHLRELPAHLRPRAWVSLHVGGWQDAPHELEGFMRLDDQSGQRLMEDAFDAAQGKAQEASRIDNLRLPEIVAMFAEKLYGHFGEELPDELTLERLRALGPHRG</sequence>
<organism evidence="1 2">
    <name type="scientific">Mortierella alpina</name>
    <name type="common">Oleaginous fungus</name>
    <name type="synonym">Mortierella renispora</name>
    <dbReference type="NCBI Taxonomy" id="64518"/>
    <lineage>
        <taxon>Eukaryota</taxon>
        <taxon>Fungi</taxon>
        <taxon>Fungi incertae sedis</taxon>
        <taxon>Mucoromycota</taxon>
        <taxon>Mortierellomycotina</taxon>
        <taxon>Mortierellomycetes</taxon>
        <taxon>Mortierellales</taxon>
        <taxon>Mortierellaceae</taxon>
        <taxon>Mortierella</taxon>
    </lineage>
</organism>
<dbReference type="Proteomes" id="UP000717515">
    <property type="component" value="Unassembled WGS sequence"/>
</dbReference>
<name>A0A9P8AC96_MORAP</name>
<gene>
    <name evidence="1" type="ORF">KVV02_008676</name>
</gene>
<evidence type="ECO:0000313" key="2">
    <source>
        <dbReference type="Proteomes" id="UP000717515"/>
    </source>
</evidence>
<reference evidence="1" key="1">
    <citation type="submission" date="2021-07" db="EMBL/GenBank/DDBJ databases">
        <title>Draft genome of Mortierella alpina, strain LL118, isolated from an aspen leaf litter sample.</title>
        <authorList>
            <person name="Yang S."/>
            <person name="Vinatzer B.A."/>
        </authorList>
    </citation>
    <scope>NUCLEOTIDE SEQUENCE</scope>
    <source>
        <strain evidence="1">LL118</strain>
    </source>
</reference>
<evidence type="ECO:0000313" key="1">
    <source>
        <dbReference type="EMBL" id="KAG9326786.1"/>
    </source>
</evidence>
<dbReference type="AlphaFoldDB" id="A0A9P8AC96"/>
<protein>
    <submittedName>
        <fullName evidence="1">Uncharacterized protein</fullName>
    </submittedName>
</protein>
<comment type="caution">
    <text evidence="1">The sequence shown here is derived from an EMBL/GenBank/DDBJ whole genome shotgun (WGS) entry which is preliminary data.</text>
</comment>
<accession>A0A9P8AC96</accession>
<dbReference type="InterPro" id="IPR036930">
    <property type="entry name" value="WGR_dom_sf"/>
</dbReference>
<dbReference type="EMBL" id="JAIFTL010000014">
    <property type="protein sequence ID" value="KAG9326786.1"/>
    <property type="molecule type" value="Genomic_DNA"/>
</dbReference>
<dbReference type="SUPFAM" id="SSF142921">
    <property type="entry name" value="WGR domain-like"/>
    <property type="match status" value="1"/>
</dbReference>